<name>A0ABQ9HPA5_9NEOP</name>
<keyword evidence="5" id="KW-0547">Nucleotide-binding</keyword>
<dbReference type="PANTHER" id="PTHR45630:SF8">
    <property type="entry name" value="CATION-TRANSPORTING ATPASE"/>
    <property type="match status" value="1"/>
</dbReference>
<dbReference type="SUPFAM" id="SSF56784">
    <property type="entry name" value="HAD-like"/>
    <property type="match status" value="1"/>
</dbReference>
<evidence type="ECO:0000256" key="2">
    <source>
        <dbReference type="ARBA" id="ARBA00022553"/>
    </source>
</evidence>
<evidence type="ECO:0008006" key="14">
    <source>
        <dbReference type="Google" id="ProtNLM"/>
    </source>
</evidence>
<proteinExistence type="predicted"/>
<feature type="transmembrane region" description="Helical" evidence="11">
    <location>
        <begin position="121"/>
        <end position="150"/>
    </location>
</feature>
<feature type="transmembrane region" description="Helical" evidence="11">
    <location>
        <begin position="90"/>
        <end position="109"/>
    </location>
</feature>
<dbReference type="EMBL" id="JARBHB010000004">
    <property type="protein sequence ID" value="KAJ8886000.1"/>
    <property type="molecule type" value="Genomic_DNA"/>
</dbReference>
<dbReference type="InterPro" id="IPR023298">
    <property type="entry name" value="ATPase_P-typ_TM_dom_sf"/>
</dbReference>
<dbReference type="Gene3D" id="3.40.50.1000">
    <property type="entry name" value="HAD superfamily/HAD-like"/>
    <property type="match status" value="1"/>
</dbReference>
<gene>
    <name evidence="12" type="ORF">PR048_012206</name>
</gene>
<keyword evidence="9 11" id="KW-1133">Transmembrane helix</keyword>
<keyword evidence="8" id="KW-1278">Translocase</keyword>
<dbReference type="PANTHER" id="PTHR45630">
    <property type="entry name" value="CATION-TRANSPORTING ATPASE-RELATED"/>
    <property type="match status" value="1"/>
</dbReference>
<keyword evidence="13" id="KW-1185">Reference proteome</keyword>
<evidence type="ECO:0000313" key="13">
    <source>
        <dbReference type="Proteomes" id="UP001159363"/>
    </source>
</evidence>
<reference evidence="12 13" key="1">
    <citation type="submission" date="2023-02" db="EMBL/GenBank/DDBJ databases">
        <title>LHISI_Scaffold_Assembly.</title>
        <authorList>
            <person name="Stuart O.P."/>
            <person name="Cleave R."/>
            <person name="Magrath M.J.L."/>
            <person name="Mikheyev A.S."/>
        </authorList>
    </citation>
    <scope>NUCLEOTIDE SEQUENCE [LARGE SCALE GENOMIC DNA]</scope>
    <source>
        <strain evidence="12">Daus_M_001</strain>
        <tissue evidence="12">Leg muscle</tissue>
    </source>
</reference>
<keyword evidence="6" id="KW-0067">ATP-binding</keyword>
<comment type="subcellular location">
    <subcellularLocation>
        <location evidence="1">Membrane</location>
        <topology evidence="1">Multi-pass membrane protein</topology>
    </subcellularLocation>
</comment>
<dbReference type="InterPro" id="IPR023214">
    <property type="entry name" value="HAD_sf"/>
</dbReference>
<comment type="caution">
    <text evidence="12">The sequence shown here is derived from an EMBL/GenBank/DDBJ whole genome shotgun (WGS) entry which is preliminary data.</text>
</comment>
<dbReference type="Proteomes" id="UP001159363">
    <property type="component" value="Chromosome X"/>
</dbReference>
<keyword evidence="3 11" id="KW-0812">Transmembrane</keyword>
<feature type="transmembrane region" description="Helical" evidence="11">
    <location>
        <begin position="245"/>
        <end position="268"/>
    </location>
</feature>
<evidence type="ECO:0000256" key="9">
    <source>
        <dbReference type="ARBA" id="ARBA00022989"/>
    </source>
</evidence>
<keyword evidence="7" id="KW-0460">Magnesium</keyword>
<organism evidence="12 13">
    <name type="scientific">Dryococelus australis</name>
    <dbReference type="NCBI Taxonomy" id="614101"/>
    <lineage>
        <taxon>Eukaryota</taxon>
        <taxon>Metazoa</taxon>
        <taxon>Ecdysozoa</taxon>
        <taxon>Arthropoda</taxon>
        <taxon>Hexapoda</taxon>
        <taxon>Insecta</taxon>
        <taxon>Pterygota</taxon>
        <taxon>Neoptera</taxon>
        <taxon>Polyneoptera</taxon>
        <taxon>Phasmatodea</taxon>
        <taxon>Verophasmatodea</taxon>
        <taxon>Anareolatae</taxon>
        <taxon>Phasmatidae</taxon>
        <taxon>Eurycanthinae</taxon>
        <taxon>Dryococelus</taxon>
    </lineage>
</organism>
<accession>A0ABQ9HPA5</accession>
<evidence type="ECO:0000256" key="5">
    <source>
        <dbReference type="ARBA" id="ARBA00022741"/>
    </source>
</evidence>
<sequence length="419" mass="46729">MCGDGANDCGALKAAHAGISLSEAESSVASPFTSKNANISCVPHVIREGRAALVTSFGIFKYMAAYSLTQFVTVMMLYSIESNLTDIEFLYIDLFLITIFAFFFGRIEAYDGPLAKSPPILSLISFSPVLSLISQVGFVILFQCIAFYAVHQTEWFEPYNATAKGEDGSLACYENYALFSVSSLQYIILALIFSKGAPYRKSVLNSWGFFTSLVVLTAFTLYLILGPSEWLIYNFDLKLPPVMSFRVVMIGIGFANFVLACFFEYFIVDYIVFRKLRFMFHNVDKSRRKYVAIERDLAKDTSWPPISSAPIQDPPVNVAWPVPNSPATISKISFGQDNKVMQKSDGIKEVTLDPSSLMLPKQRVDDNVENCCMFQTPEKLDCNLSLSSTFSSQSSRTVNYGLQPNESTMCEVYEAKPDL</sequence>
<protein>
    <recommendedName>
        <fullName evidence="14">Cation-transporting ATPase 13A3</fullName>
    </recommendedName>
</protein>
<evidence type="ECO:0000256" key="1">
    <source>
        <dbReference type="ARBA" id="ARBA00004141"/>
    </source>
</evidence>
<dbReference type="InterPro" id="IPR006544">
    <property type="entry name" value="P-type_TPase_V"/>
</dbReference>
<dbReference type="InterPro" id="IPR036412">
    <property type="entry name" value="HAD-like_sf"/>
</dbReference>
<dbReference type="SUPFAM" id="SSF81665">
    <property type="entry name" value="Calcium ATPase, transmembrane domain M"/>
    <property type="match status" value="1"/>
</dbReference>
<keyword evidence="10 11" id="KW-0472">Membrane</keyword>
<keyword evidence="2" id="KW-0597">Phosphoprotein</keyword>
<evidence type="ECO:0000256" key="10">
    <source>
        <dbReference type="ARBA" id="ARBA00023136"/>
    </source>
</evidence>
<evidence type="ECO:0000313" key="12">
    <source>
        <dbReference type="EMBL" id="KAJ8886000.1"/>
    </source>
</evidence>
<keyword evidence="4" id="KW-0479">Metal-binding</keyword>
<evidence type="ECO:0000256" key="3">
    <source>
        <dbReference type="ARBA" id="ARBA00022692"/>
    </source>
</evidence>
<evidence type="ECO:0000256" key="7">
    <source>
        <dbReference type="ARBA" id="ARBA00022842"/>
    </source>
</evidence>
<feature type="transmembrane region" description="Helical" evidence="11">
    <location>
        <begin position="206"/>
        <end position="225"/>
    </location>
</feature>
<evidence type="ECO:0000256" key="4">
    <source>
        <dbReference type="ARBA" id="ARBA00022723"/>
    </source>
</evidence>
<evidence type="ECO:0000256" key="8">
    <source>
        <dbReference type="ARBA" id="ARBA00022967"/>
    </source>
</evidence>
<evidence type="ECO:0000256" key="11">
    <source>
        <dbReference type="SAM" id="Phobius"/>
    </source>
</evidence>
<evidence type="ECO:0000256" key="6">
    <source>
        <dbReference type="ARBA" id="ARBA00022840"/>
    </source>
</evidence>
<feature type="transmembrane region" description="Helical" evidence="11">
    <location>
        <begin position="59"/>
        <end position="78"/>
    </location>
</feature>